<organism evidence="1 2">
    <name type="scientific">Actinomadura graeca</name>
    <dbReference type="NCBI Taxonomy" id="2750812"/>
    <lineage>
        <taxon>Bacteria</taxon>
        <taxon>Bacillati</taxon>
        <taxon>Actinomycetota</taxon>
        <taxon>Actinomycetes</taxon>
        <taxon>Streptosporangiales</taxon>
        <taxon>Thermomonosporaceae</taxon>
        <taxon>Actinomadura</taxon>
    </lineage>
</organism>
<proteinExistence type="predicted"/>
<gene>
    <name evidence="1" type="ORF">AGRA3207_002277</name>
</gene>
<reference evidence="1" key="1">
    <citation type="submission" date="2020-07" db="EMBL/GenBank/DDBJ databases">
        <authorList>
            <person name="Tarantini F.S."/>
            <person name="Hong K.W."/>
            <person name="Chan K.G."/>
        </authorList>
    </citation>
    <scope>NUCLEOTIDE SEQUENCE</scope>
    <source>
        <strain evidence="1">32-07</strain>
    </source>
</reference>
<dbReference type="Proteomes" id="UP001049518">
    <property type="component" value="Chromosome"/>
</dbReference>
<name>A0ABX8QRL3_9ACTN</name>
<accession>A0ABX8QRL3</accession>
<protein>
    <submittedName>
        <fullName evidence="1">Uncharacterized protein</fullName>
    </submittedName>
</protein>
<dbReference type="EMBL" id="CP059572">
    <property type="protein sequence ID" value="QXJ21425.1"/>
    <property type="molecule type" value="Genomic_DNA"/>
</dbReference>
<evidence type="ECO:0000313" key="1">
    <source>
        <dbReference type="EMBL" id="QXJ21425.1"/>
    </source>
</evidence>
<sequence length="261" mass="28539">MTVRHDGTGPLRSAEELVFYGITGRGTLQAQELFRFMERTGPQWWLPVSGTTREEFWTSTGHVLMARHTVVRVLEGGCRPSDAVTVEHAISHGRRPRPGRDPEFGFVDRLAVRRDADGLVIADLTSDTVWVDVRDGSPKVAAAPPGGLDCPFEELPPIEPYPEAGEPVATGSFRWTARETDVTNRHVSFPSYAERAENALADAGIPVPDRHVWEGWYRLGFAAGEATTATVGRAGAAFVVGFAPQDRTRPRVHVRMSGPGS</sequence>
<keyword evidence="2" id="KW-1185">Reference proteome</keyword>
<dbReference type="RefSeq" id="WP_231334575.1">
    <property type="nucleotide sequence ID" value="NZ_CP059572.1"/>
</dbReference>
<evidence type="ECO:0000313" key="2">
    <source>
        <dbReference type="Proteomes" id="UP001049518"/>
    </source>
</evidence>